<organism evidence="1 2">
    <name type="scientific">Weissella cibaria</name>
    <dbReference type="NCBI Taxonomy" id="137591"/>
    <lineage>
        <taxon>Bacteria</taxon>
        <taxon>Bacillati</taxon>
        <taxon>Bacillota</taxon>
        <taxon>Bacilli</taxon>
        <taxon>Lactobacillales</taxon>
        <taxon>Lactobacillaceae</taxon>
        <taxon>Weissella</taxon>
    </lineage>
</organism>
<dbReference type="Proteomes" id="UP000244870">
    <property type="component" value="Chromosome"/>
</dbReference>
<gene>
    <name evidence="1" type="ORF">B6254_2013</name>
</gene>
<dbReference type="RefSeq" id="WP_108730898.1">
    <property type="nucleotide sequence ID" value="NZ_CP020928.1"/>
</dbReference>
<protein>
    <submittedName>
        <fullName evidence="1">Uncharacterized protein</fullName>
    </submittedName>
</protein>
<dbReference type="EMBL" id="CP020928">
    <property type="protein sequence ID" value="AWF96374.1"/>
    <property type="molecule type" value="Genomic_DNA"/>
</dbReference>
<accession>A0A2S1KTS6</accession>
<reference evidence="1 2" key="1">
    <citation type="submission" date="2017-04" db="EMBL/GenBank/DDBJ databases">
        <title>Weissella cibaria strain m2 complete genome.</title>
        <authorList>
            <person name="Pan Q."/>
            <person name="Tan M."/>
            <person name="Yao F."/>
            <person name="Su S."/>
        </authorList>
    </citation>
    <scope>NUCLEOTIDE SEQUENCE [LARGE SCALE GENOMIC DNA]</scope>
    <source>
        <strain evidence="1 2">M2</strain>
    </source>
</reference>
<evidence type="ECO:0000313" key="1">
    <source>
        <dbReference type="EMBL" id="AWF96374.1"/>
    </source>
</evidence>
<evidence type="ECO:0000313" key="2">
    <source>
        <dbReference type="Proteomes" id="UP000244870"/>
    </source>
</evidence>
<proteinExistence type="predicted"/>
<sequence>MNEVDDLDKGYLTPEEAAVQIESFLKVRDYAEYDKYEAAVFLIENGYKSGVLGYGDDLLIFLNSFSNDKQYTSDDLPKIADLLEEDVANGRTREFVLRKKR</sequence>
<dbReference type="AlphaFoldDB" id="A0A2S1KTS6"/>
<name>A0A2S1KTS6_9LACO</name>